<dbReference type="PANTHER" id="PTHR35176:SF6">
    <property type="entry name" value="HEME OXYGENASE HI_0854-RELATED"/>
    <property type="match status" value="1"/>
</dbReference>
<dbReference type="AlphaFoldDB" id="A0A846YVP4"/>
<organism evidence="3 4">
    <name type="scientific">Actinomadura latina</name>
    <dbReference type="NCBI Taxonomy" id="163603"/>
    <lineage>
        <taxon>Bacteria</taxon>
        <taxon>Bacillati</taxon>
        <taxon>Actinomycetota</taxon>
        <taxon>Actinomycetes</taxon>
        <taxon>Streptosporangiales</taxon>
        <taxon>Thermomonosporaceae</taxon>
        <taxon>Actinomadura</taxon>
    </lineage>
</organism>
<dbReference type="EMBL" id="JAAXPI010000001">
    <property type="protein sequence ID" value="NKZ02153.1"/>
    <property type="molecule type" value="Genomic_DNA"/>
</dbReference>
<evidence type="ECO:0000259" key="2">
    <source>
        <dbReference type="Pfam" id="PF01243"/>
    </source>
</evidence>
<dbReference type="InterPro" id="IPR052019">
    <property type="entry name" value="F420H2_bilvrd_red/Heme_oxyg"/>
</dbReference>
<reference evidence="3 4" key="1">
    <citation type="submission" date="2020-04" db="EMBL/GenBank/DDBJ databases">
        <title>MicrobeNet Type strains.</title>
        <authorList>
            <person name="Nicholson A.C."/>
        </authorList>
    </citation>
    <scope>NUCLEOTIDE SEQUENCE [LARGE SCALE GENOMIC DNA]</scope>
    <source>
        <strain evidence="3 4">ATCC BAA-277</strain>
    </source>
</reference>
<dbReference type="Proteomes" id="UP000579250">
    <property type="component" value="Unassembled WGS sequence"/>
</dbReference>
<dbReference type="InterPro" id="IPR024031">
    <property type="entry name" value="MSMEG_5819/OxyR"/>
</dbReference>
<protein>
    <submittedName>
        <fullName evidence="3">PPOX class F420-dependent oxidoreductase</fullName>
        <ecNumber evidence="3">1.-.-.-</ecNumber>
    </submittedName>
</protein>
<feature type="domain" description="Pyridoxamine 5'-phosphate oxidase N-terminal" evidence="2">
    <location>
        <begin position="10"/>
        <end position="118"/>
    </location>
</feature>
<dbReference type="RefSeq" id="WP_067633817.1">
    <property type="nucleotide sequence ID" value="NZ_JAAXPI010000001.1"/>
</dbReference>
<dbReference type="SUPFAM" id="SSF50475">
    <property type="entry name" value="FMN-binding split barrel"/>
    <property type="match status" value="1"/>
</dbReference>
<dbReference type="InterPro" id="IPR012349">
    <property type="entry name" value="Split_barrel_FMN-bd"/>
</dbReference>
<name>A0A846YVP4_9ACTN</name>
<accession>A0A846YVP4</accession>
<dbReference type="Gene3D" id="2.30.110.10">
    <property type="entry name" value="Electron Transport, Fmn-binding Protein, Chain A"/>
    <property type="match status" value="1"/>
</dbReference>
<proteinExistence type="predicted"/>
<evidence type="ECO:0000313" key="3">
    <source>
        <dbReference type="EMBL" id="NKZ02153.1"/>
    </source>
</evidence>
<gene>
    <name evidence="3" type="ORF">HGB48_00020</name>
</gene>
<evidence type="ECO:0000256" key="1">
    <source>
        <dbReference type="ARBA" id="ARBA00023002"/>
    </source>
</evidence>
<sequence>MIFTAAEITYLAGHSLGRLATIGAGGAPQVQPVAFWMNADTGSIDIGGPALTRSQKFRNVQADPRVSFVVDDQSETPNPLGQTGRGIEVRGEVEIVVLDRPLIEAFSNETFRIHPRRIITWNVEEFGPALPERLPHLQGYNFRNISH</sequence>
<evidence type="ECO:0000313" key="4">
    <source>
        <dbReference type="Proteomes" id="UP000579250"/>
    </source>
</evidence>
<dbReference type="Pfam" id="PF01243">
    <property type="entry name" value="PNPOx_N"/>
    <property type="match status" value="1"/>
</dbReference>
<comment type="caution">
    <text evidence="3">The sequence shown here is derived from an EMBL/GenBank/DDBJ whole genome shotgun (WGS) entry which is preliminary data.</text>
</comment>
<keyword evidence="4" id="KW-1185">Reference proteome</keyword>
<dbReference type="GO" id="GO:0005829">
    <property type="term" value="C:cytosol"/>
    <property type="evidence" value="ECO:0007669"/>
    <property type="project" value="TreeGrafter"/>
</dbReference>
<dbReference type="GO" id="GO:0070967">
    <property type="term" value="F:coenzyme F420 binding"/>
    <property type="evidence" value="ECO:0007669"/>
    <property type="project" value="TreeGrafter"/>
</dbReference>
<dbReference type="PANTHER" id="PTHR35176">
    <property type="entry name" value="HEME OXYGENASE HI_0854-RELATED"/>
    <property type="match status" value="1"/>
</dbReference>
<dbReference type="GO" id="GO:0016627">
    <property type="term" value="F:oxidoreductase activity, acting on the CH-CH group of donors"/>
    <property type="evidence" value="ECO:0007669"/>
    <property type="project" value="TreeGrafter"/>
</dbReference>
<keyword evidence="1 3" id="KW-0560">Oxidoreductase</keyword>
<dbReference type="EC" id="1.-.-.-" evidence="3"/>
<dbReference type="NCBIfam" id="TIGR04023">
    <property type="entry name" value="PPOX_MSMEG_5819"/>
    <property type="match status" value="1"/>
</dbReference>
<dbReference type="InterPro" id="IPR011576">
    <property type="entry name" value="Pyridox_Oxase_N"/>
</dbReference>